<protein>
    <submittedName>
        <fullName evidence="2">Ovule protein</fullName>
    </submittedName>
</protein>
<proteinExistence type="predicted"/>
<dbReference type="WBParaSite" id="Hba_20395">
    <property type="protein sequence ID" value="Hba_20395"/>
    <property type="gene ID" value="Hba_20395"/>
</dbReference>
<accession>A0A1I7XRN2</accession>
<evidence type="ECO:0000313" key="1">
    <source>
        <dbReference type="Proteomes" id="UP000095283"/>
    </source>
</evidence>
<dbReference type="AlphaFoldDB" id="A0A1I7XRN2"/>
<dbReference type="Proteomes" id="UP000095283">
    <property type="component" value="Unplaced"/>
</dbReference>
<name>A0A1I7XRN2_HETBA</name>
<keyword evidence="1" id="KW-1185">Reference proteome</keyword>
<evidence type="ECO:0000313" key="2">
    <source>
        <dbReference type="WBParaSite" id="Hba_20395"/>
    </source>
</evidence>
<reference evidence="2" key="1">
    <citation type="submission" date="2016-11" db="UniProtKB">
        <authorList>
            <consortium name="WormBaseParasite"/>
        </authorList>
    </citation>
    <scope>IDENTIFICATION</scope>
</reference>
<sequence length="62" mass="7060">MALFKQSFKYETIDMRARNIPTCTNTKLGSNGDAALLMEEDHDSPEDGTTSICRKYYMALHQ</sequence>
<organism evidence="1 2">
    <name type="scientific">Heterorhabditis bacteriophora</name>
    <name type="common">Entomopathogenic nematode worm</name>
    <dbReference type="NCBI Taxonomy" id="37862"/>
    <lineage>
        <taxon>Eukaryota</taxon>
        <taxon>Metazoa</taxon>
        <taxon>Ecdysozoa</taxon>
        <taxon>Nematoda</taxon>
        <taxon>Chromadorea</taxon>
        <taxon>Rhabditida</taxon>
        <taxon>Rhabditina</taxon>
        <taxon>Rhabditomorpha</taxon>
        <taxon>Strongyloidea</taxon>
        <taxon>Heterorhabditidae</taxon>
        <taxon>Heterorhabditis</taxon>
    </lineage>
</organism>